<dbReference type="SUPFAM" id="SSF51905">
    <property type="entry name" value="FAD/NAD(P)-binding domain"/>
    <property type="match status" value="1"/>
</dbReference>
<evidence type="ECO:0000313" key="7">
    <source>
        <dbReference type="Proteomes" id="UP000597761"/>
    </source>
</evidence>
<dbReference type="Gene3D" id="3.50.50.60">
    <property type="entry name" value="FAD/NAD(P)-binding domain"/>
    <property type="match status" value="2"/>
</dbReference>
<sequence length="607" mass="64530">MRPAVSDTAADVPAGTTIPYPSGEPAAALHDGDALDVVVIGGGGAGLSAAVYAAIAGLRVAVIERTDRVGGTTAWTAGTTWVPGTHHAAEVDAADTRADAAAFLDAAVGPHAPAALRETFLDLGPEAVAVMEAGSSVQYVARKVHPDYLTQLPGSRLAGRALEPTTFDGARLGERLALVRDPLPEFTAFGGMSIERDDIGHLAGARPTEESRRHLLALRRAYRDAVAEHGRDTRRTMGNALIAGLLHTLDERRVPVLTRSEVTSVTRRQTGWDVLVDEDGTTRRVTARNLVIGSGGFNRHPGRRAALLPGLDVSWCPGAPGHTGQAHDLVDRLGGHYGTAGFAHTFYAPVSTRRREDGSWAVFPHFVMDRAKPHMVVVDQHGRRYVNEATSYHLFGKQMVMHEHEDPGSAAPSFLITDATGMWTYGLGMVRPFQRERALRRYLDDGYLVRADSLTELAERLDVPADNLERTIAHTNTSAARGEDPEFHRGLNDYQRFNGDPASETGHPNIAPVDGAPYFAVRIYPGDIGASTGFETDATAAVLGADGAPIGGVYAVGNDMQSVMGGTYPAPGITIGPGLVFAYAAVRAIVGGDPLPGAQTRRPLAGW</sequence>
<dbReference type="PRINTS" id="PR00411">
    <property type="entry name" value="PNDRDTASEI"/>
</dbReference>
<dbReference type="SUPFAM" id="SSF56425">
    <property type="entry name" value="Succinate dehydrogenase/fumarate reductase flavoprotein, catalytic domain"/>
    <property type="match status" value="1"/>
</dbReference>
<feature type="domain" description="FAD-dependent oxidoreductase 2 FAD-binding" evidence="5">
    <location>
        <begin position="36"/>
        <end position="575"/>
    </location>
</feature>
<keyword evidence="7" id="KW-1185">Reference proteome</keyword>
<dbReference type="Proteomes" id="UP000597761">
    <property type="component" value="Unassembled WGS sequence"/>
</dbReference>
<dbReference type="InterPro" id="IPR036188">
    <property type="entry name" value="FAD/NAD-bd_sf"/>
</dbReference>
<protein>
    <submittedName>
        <fullName evidence="6">FAD-binding dehydrogenase</fullName>
    </submittedName>
</protein>
<evidence type="ECO:0000256" key="1">
    <source>
        <dbReference type="ARBA" id="ARBA00001974"/>
    </source>
</evidence>
<keyword evidence="3" id="KW-0274">FAD</keyword>
<evidence type="ECO:0000256" key="2">
    <source>
        <dbReference type="ARBA" id="ARBA00022630"/>
    </source>
</evidence>
<keyword evidence="2" id="KW-0285">Flavoprotein</keyword>
<evidence type="ECO:0000256" key="3">
    <source>
        <dbReference type="ARBA" id="ARBA00022827"/>
    </source>
</evidence>
<accession>A0ABQ1PHZ3</accession>
<evidence type="ECO:0000259" key="5">
    <source>
        <dbReference type="Pfam" id="PF00890"/>
    </source>
</evidence>
<dbReference type="PANTHER" id="PTHR43400:SF10">
    <property type="entry name" value="3-OXOSTEROID 1-DEHYDROGENASE"/>
    <property type="match status" value="1"/>
</dbReference>
<dbReference type="RefSeq" id="WP_188668809.1">
    <property type="nucleotide sequence ID" value="NZ_BMJI01000019.1"/>
</dbReference>
<evidence type="ECO:0000313" key="6">
    <source>
        <dbReference type="EMBL" id="GGC97411.1"/>
    </source>
</evidence>
<dbReference type="Pfam" id="PF00890">
    <property type="entry name" value="FAD_binding_2"/>
    <property type="match status" value="1"/>
</dbReference>
<proteinExistence type="predicted"/>
<comment type="caution">
    <text evidence="6">The sequence shown here is derived from an EMBL/GenBank/DDBJ whole genome shotgun (WGS) entry which is preliminary data.</text>
</comment>
<name>A0ABQ1PHZ3_9MICC</name>
<dbReference type="PANTHER" id="PTHR43400">
    <property type="entry name" value="FUMARATE REDUCTASE"/>
    <property type="match status" value="1"/>
</dbReference>
<evidence type="ECO:0000256" key="4">
    <source>
        <dbReference type="ARBA" id="ARBA00023002"/>
    </source>
</evidence>
<dbReference type="EMBL" id="BMJI01000019">
    <property type="protein sequence ID" value="GGC97411.1"/>
    <property type="molecule type" value="Genomic_DNA"/>
</dbReference>
<keyword evidence="4" id="KW-0560">Oxidoreductase</keyword>
<reference evidence="7" key="1">
    <citation type="journal article" date="2019" name="Int. J. Syst. Evol. Microbiol.">
        <title>The Global Catalogue of Microorganisms (GCM) 10K type strain sequencing project: providing services to taxonomists for standard genome sequencing and annotation.</title>
        <authorList>
            <consortium name="The Broad Institute Genomics Platform"/>
            <consortium name="The Broad Institute Genome Sequencing Center for Infectious Disease"/>
            <person name="Wu L."/>
            <person name="Ma J."/>
        </authorList>
    </citation>
    <scope>NUCLEOTIDE SEQUENCE [LARGE SCALE GENOMIC DNA]</scope>
    <source>
        <strain evidence="7">CGMCC 1.15480</strain>
    </source>
</reference>
<comment type="cofactor">
    <cofactor evidence="1">
        <name>FAD</name>
        <dbReference type="ChEBI" id="CHEBI:57692"/>
    </cofactor>
</comment>
<organism evidence="6 7">
    <name type="scientific">Tersicoccus solisilvae</name>
    <dbReference type="NCBI Taxonomy" id="1882339"/>
    <lineage>
        <taxon>Bacteria</taxon>
        <taxon>Bacillati</taxon>
        <taxon>Actinomycetota</taxon>
        <taxon>Actinomycetes</taxon>
        <taxon>Micrococcales</taxon>
        <taxon>Micrococcaceae</taxon>
        <taxon>Tersicoccus</taxon>
    </lineage>
</organism>
<gene>
    <name evidence="6" type="ORF">GCM10011512_25530</name>
</gene>
<dbReference type="InterPro" id="IPR027477">
    <property type="entry name" value="Succ_DH/fumarate_Rdtase_cat_sf"/>
</dbReference>
<dbReference type="InterPro" id="IPR003953">
    <property type="entry name" value="FAD-dep_OxRdtase_2_FAD-bd"/>
</dbReference>
<dbReference type="InterPro" id="IPR050315">
    <property type="entry name" value="FAD-oxidoreductase_2"/>
</dbReference>